<dbReference type="PANTHER" id="PTHR30137">
    <property type="entry name" value="LUCIFERASE-LIKE MONOOXYGENASE"/>
    <property type="match status" value="1"/>
</dbReference>
<accession>A0A481XVT7</accession>
<name>A0A481XVT7_9PSEU</name>
<dbReference type="GO" id="GO:0016705">
    <property type="term" value="F:oxidoreductase activity, acting on paired donors, with incorporation or reduction of molecular oxygen"/>
    <property type="evidence" value="ECO:0007669"/>
    <property type="project" value="InterPro"/>
</dbReference>
<dbReference type="InterPro" id="IPR050766">
    <property type="entry name" value="Bact_Lucif_Oxidored"/>
</dbReference>
<dbReference type="GO" id="GO:0005829">
    <property type="term" value="C:cytosol"/>
    <property type="evidence" value="ECO:0007669"/>
    <property type="project" value="TreeGrafter"/>
</dbReference>
<dbReference type="SUPFAM" id="SSF51679">
    <property type="entry name" value="Bacterial luciferase-like"/>
    <property type="match status" value="1"/>
</dbReference>
<feature type="domain" description="Luciferase-like" evidence="1">
    <location>
        <begin position="62"/>
        <end position="146"/>
    </location>
</feature>
<organism evidence="2">
    <name type="scientific">Saccharopolyspora cebuensis</name>
    <dbReference type="NCBI Taxonomy" id="418759"/>
    <lineage>
        <taxon>Bacteria</taxon>
        <taxon>Bacillati</taxon>
        <taxon>Actinomycetota</taxon>
        <taxon>Actinomycetes</taxon>
        <taxon>Pseudonocardiales</taxon>
        <taxon>Pseudonocardiaceae</taxon>
        <taxon>Saccharopolyspora</taxon>
    </lineage>
</organism>
<dbReference type="PANTHER" id="PTHR30137:SF15">
    <property type="entry name" value="BLL6902 PROTEIN"/>
    <property type="match status" value="1"/>
</dbReference>
<dbReference type="EMBL" id="MK423958">
    <property type="protein sequence ID" value="QBK47608.1"/>
    <property type="molecule type" value="Genomic_DNA"/>
</dbReference>
<protein>
    <submittedName>
        <fullName evidence="2">CebC</fullName>
    </submittedName>
</protein>
<proteinExistence type="predicted"/>
<evidence type="ECO:0000259" key="1">
    <source>
        <dbReference type="Pfam" id="PF00296"/>
    </source>
</evidence>
<dbReference type="Gene3D" id="3.20.20.30">
    <property type="entry name" value="Luciferase-like domain"/>
    <property type="match status" value="1"/>
</dbReference>
<dbReference type="Pfam" id="PF00296">
    <property type="entry name" value="Bac_luciferase"/>
    <property type="match status" value="1"/>
</dbReference>
<dbReference type="InterPro" id="IPR011251">
    <property type="entry name" value="Luciferase-like_dom"/>
</dbReference>
<reference evidence="2" key="1">
    <citation type="journal article" date="2019" name="ACS Chem. Biol.">
        <title>Bioactivity-HiTES Unveils Cryptic Antibiotics Encoded in Actinomycete Bacteria.</title>
        <authorList>
            <person name="Moon K."/>
            <person name="Xu F."/>
            <person name="Zhang C."/>
            <person name="Seyedsayamdost M.R."/>
        </authorList>
    </citation>
    <scope>NUCLEOTIDE SEQUENCE</scope>
    <source>
        <strain evidence="2">DSM 45019</strain>
    </source>
</reference>
<dbReference type="AlphaFoldDB" id="A0A481XVT7"/>
<sequence>MRWLGRPPHDRRPRRCAVVFGGRTAVSADPTGWWAAAPPLGVLEYLDLDDDRPVRLKRRAAFASTLLAEDLGYRRLWIPEHHGTGVPSTNPALLAAVLASHTTRIRVGTAVNLARVRDPHLVAEDLVTAGSFAGDRLDVGFGRGDVSGPAATALAGLRKDDVATEAAIGTAVAALRGGCDWIDPLEVPCQMWMHGAGTRSAELAARWEFHYCHAMFFNPDLDACASTLARYRAGFPGGRTAVAVAVVANDDARTARTDGLRAGISVGCAGTARQCAATIEALLDGSGADEVVLTELSRDAGDHHRALRDIHAHVAGARRSACGGGPR</sequence>
<dbReference type="InterPro" id="IPR036661">
    <property type="entry name" value="Luciferase-like_sf"/>
</dbReference>
<evidence type="ECO:0000313" key="2">
    <source>
        <dbReference type="EMBL" id="QBK47608.1"/>
    </source>
</evidence>